<gene>
    <name evidence="5" type="ORF">SAMN05216552_104631</name>
</gene>
<dbReference type="InterPro" id="IPR009270">
    <property type="entry name" value="DUF927"/>
</dbReference>
<dbReference type="STRING" id="1035707.SAMN05216552_104631"/>
<evidence type="ECO:0000313" key="6">
    <source>
        <dbReference type="Proteomes" id="UP000199391"/>
    </source>
</evidence>
<dbReference type="Proteomes" id="UP000199391">
    <property type="component" value="Unassembled WGS sequence"/>
</dbReference>
<dbReference type="EMBL" id="FPBO01000046">
    <property type="protein sequence ID" value="SFV15501.1"/>
    <property type="molecule type" value="Genomic_DNA"/>
</dbReference>
<evidence type="ECO:0000259" key="3">
    <source>
        <dbReference type="Pfam" id="PF06048"/>
    </source>
</evidence>
<feature type="region of interest" description="Disordered" evidence="2">
    <location>
        <begin position="353"/>
        <end position="387"/>
    </location>
</feature>
<keyword evidence="1" id="KW-0175">Coiled coil</keyword>
<evidence type="ECO:0000259" key="4">
    <source>
        <dbReference type="Pfam" id="PF08707"/>
    </source>
</evidence>
<feature type="domain" description="DUF927" evidence="3">
    <location>
        <begin position="394"/>
        <end position="674"/>
    </location>
</feature>
<dbReference type="RefSeq" id="WP_093560341.1">
    <property type="nucleotide sequence ID" value="NZ_FPBO01000046.1"/>
</dbReference>
<dbReference type="AlphaFoldDB" id="A0A1I7M0K8"/>
<organism evidence="5 6">
    <name type="scientific">Pseudoduganella namucuonensis</name>
    <dbReference type="NCBI Taxonomy" id="1035707"/>
    <lineage>
        <taxon>Bacteria</taxon>
        <taxon>Pseudomonadati</taxon>
        <taxon>Pseudomonadota</taxon>
        <taxon>Betaproteobacteria</taxon>
        <taxon>Burkholderiales</taxon>
        <taxon>Oxalobacteraceae</taxon>
        <taxon>Telluria group</taxon>
        <taxon>Pseudoduganella</taxon>
    </lineage>
</organism>
<reference evidence="6" key="1">
    <citation type="submission" date="2016-10" db="EMBL/GenBank/DDBJ databases">
        <authorList>
            <person name="Varghese N."/>
            <person name="Submissions S."/>
        </authorList>
    </citation>
    <scope>NUCLEOTIDE SEQUENCE [LARGE SCALE GENOMIC DNA]</scope>
    <source>
        <strain evidence="6">CGMCC 1.11014</strain>
    </source>
</reference>
<evidence type="ECO:0000256" key="2">
    <source>
        <dbReference type="SAM" id="MobiDB-lite"/>
    </source>
</evidence>
<proteinExistence type="predicted"/>
<dbReference type="Pfam" id="PF08707">
    <property type="entry name" value="PriCT_2"/>
    <property type="match status" value="1"/>
</dbReference>
<protein>
    <submittedName>
        <fullName evidence="5">Uncharcterized protein, DUF927 family</fullName>
    </submittedName>
</protein>
<name>A0A1I7M0K8_9BURK</name>
<dbReference type="GO" id="GO:0016817">
    <property type="term" value="F:hydrolase activity, acting on acid anhydrides"/>
    <property type="evidence" value="ECO:0007669"/>
    <property type="project" value="InterPro"/>
</dbReference>
<dbReference type="InterPro" id="IPR014819">
    <property type="entry name" value="PriCT_2"/>
</dbReference>
<evidence type="ECO:0000256" key="1">
    <source>
        <dbReference type="SAM" id="Coils"/>
    </source>
</evidence>
<feature type="domain" description="Primase C-terminal 2" evidence="4">
    <location>
        <begin position="13"/>
        <end position="84"/>
    </location>
</feature>
<dbReference type="OrthoDB" id="784829at2"/>
<keyword evidence="6" id="KW-1185">Reference proteome</keyword>
<sequence length="950" mass="100882">MNAYSNTERGRIASALSHIPAHDRDLWLKMGMAVKSELPDDEGFAVWSEWSQQDDSYKENDALAVWRSIDPHGGVSIGSVFHEAMANGWTHQGEVAVPSPAALAQRKAERAKAEVTRQAKEARKRAAAMEKAAAIWAAAMPAGTDHPYLVRKQVAPTDTLRELAVDAVAAILGYVPKSSGEPLAGRVLVAPVHAGDMLTTCELIDGTGRKCALYGGAKAGGYWAAQSLPDGDGAGLVLFIAEGVATTLTVHMATCQPCIAALSSNNLLAVTKAMRKRYPAALLALVADLVKATGEPDHHAAKAAQAVDGLLIVPDFGDQRAEGETDINDMAARFGLDVVRGHIEIALSVHAATPDAQEAPQDDIASADTPAPAKAKGKPMEPDSETCSYAGGTFDVSGRGVFFIGTDKDNNELPPRWICSRLGIVAKTRDAKSGEWGRLLEWCDDDKVRHQWAMPLELLQSDGTDMRRELARMGLTISPVKAQRDLLAAFVQVWPVKSRARCVERLGWHGAVYVTPAESIGQDAEIVVFQNAHAIEPAFSVAGTLDGWRASVAALAAGNSRLVFTLSVAFAGTLADVVGEDSGGFHLRGGSSSGKTTALKVAASVWGDPNTYPRLWRATANGLEGLAALHNDGLLILDELSQVDPKEAGEAAYLLANGQGKARASRTGTARQASRWRLLFLSAGEESLTALMARVGKKANTGQEIRLADIDADAGAGMGAFETLYDQPSPAALALAVKDAAIRCHGAVGVAWLRCIVADRATLADDMADGIKSFVVEAVPKDAAGQVLRVARRFALVAMAGELATHYGLTGWGKGEAIGAARKCFAAWLDAFGGIGNREERNVLSQVRAFFEAHGASRFEDMTATSDQRIINRAGFYRTGADGGREFLVLPEAFKRDVCAGFDTRAAVLALVAAGWLQPGNDGKTAQKPRIPGIGPTRCYVFTARMWEGE</sequence>
<accession>A0A1I7M0K8</accession>
<feature type="coiled-coil region" evidence="1">
    <location>
        <begin position="101"/>
        <end position="132"/>
    </location>
</feature>
<dbReference type="Pfam" id="PF06048">
    <property type="entry name" value="DUF927"/>
    <property type="match status" value="1"/>
</dbReference>
<evidence type="ECO:0000313" key="5">
    <source>
        <dbReference type="EMBL" id="SFV15501.1"/>
    </source>
</evidence>